<keyword evidence="7" id="KW-1133">Transmembrane helix</keyword>
<feature type="region of interest" description="Disordered" evidence="6">
    <location>
        <begin position="263"/>
        <end position="283"/>
    </location>
</feature>
<comment type="caution">
    <text evidence="9">The sequence shown here is derived from an EMBL/GenBank/DDBJ whole genome shotgun (WGS) entry which is preliminary data.</text>
</comment>
<dbReference type="InterPro" id="IPR003660">
    <property type="entry name" value="HAMP_dom"/>
</dbReference>
<organism evidence="9 10">
    <name type="scientific">Paenibacillus brevis</name>
    <dbReference type="NCBI Taxonomy" id="2841508"/>
    <lineage>
        <taxon>Bacteria</taxon>
        <taxon>Bacillati</taxon>
        <taxon>Bacillota</taxon>
        <taxon>Bacilli</taxon>
        <taxon>Bacillales</taxon>
        <taxon>Paenibacillaceae</taxon>
        <taxon>Paenibacillus</taxon>
    </lineage>
</organism>
<keyword evidence="10" id="KW-1185">Reference proteome</keyword>
<dbReference type="PANTHER" id="PTHR34220:SF7">
    <property type="entry name" value="SENSOR HISTIDINE KINASE YPDA"/>
    <property type="match status" value="1"/>
</dbReference>
<keyword evidence="7" id="KW-0812">Transmembrane</keyword>
<dbReference type="RefSeq" id="WP_216477180.1">
    <property type="nucleotide sequence ID" value="NZ_JAHLQJ010000002.1"/>
</dbReference>
<name>A0ABS6FMQ1_9BACL</name>
<dbReference type="SMART" id="SM00304">
    <property type="entry name" value="HAMP"/>
    <property type="match status" value="1"/>
</dbReference>
<dbReference type="InterPro" id="IPR003594">
    <property type="entry name" value="HATPase_dom"/>
</dbReference>
<dbReference type="EMBL" id="JAHLQJ010000002">
    <property type="protein sequence ID" value="MBU5670772.1"/>
    <property type="molecule type" value="Genomic_DNA"/>
</dbReference>
<evidence type="ECO:0000313" key="9">
    <source>
        <dbReference type="EMBL" id="MBU5670772.1"/>
    </source>
</evidence>
<dbReference type="Pfam" id="PF02518">
    <property type="entry name" value="HATPase_c"/>
    <property type="match status" value="1"/>
</dbReference>
<sequence>MIDGLKRALRAGYARLSGRLANKLILFFSTIIILVVVSLTLISGHMLRKESVANSIESTENNLKLVNQNLEDYLADIEQLSLPQIRYDELLQAIVNEDTDYASKMYLEQYLRSLFYSRSDLNGIFLYLIEQEKYYSIVREGSDTKVRTGFQSGIAAQPWFEQAMDSPKSRSFQSFVQPNSQIGYMTFKDPGLMAYHRVIRSIASREPRAVISFYIQPEVIEEILQDIPIEQGEHLIFLDPDNTPFYADDLSFFEQMKDTSQWDYLDPSESDGDSGNGSGPIIWRTPEGSQYLIVSNTGEKEKWELAKPIPYSNIYEPARQARNVGFLIGAVFLILSIILVAWISNAITRPLYRLSRQMRKFSEGTFDAVALVRGQDEIADLNRHFNKMVFRTNELINERYKMKLVEKNAILKALEAEINPHFLYNALQAISTKALRSKDFEVADMIGALALTLRYCIGGKDIVFAREELQHIDRYLALQKARFGDRLEVELEWDESLKSLQIPKLSLQTLTENSIKHAVEKMSGTVKIGISAAFTEGHFVITVEDNGPGIPQERIDQLEALFQKDWEDTQESENIGLKNLNTRLKLLYGEHAGLKICSTDHGVSITMMIPRGEDSDVQSIDY</sequence>
<keyword evidence="2" id="KW-1003">Cell membrane</keyword>
<protein>
    <submittedName>
        <fullName evidence="9">Sensor histidine kinase</fullName>
    </submittedName>
</protein>
<evidence type="ECO:0000259" key="8">
    <source>
        <dbReference type="PROSITE" id="PS50885"/>
    </source>
</evidence>
<accession>A0ABS6FMQ1</accession>
<dbReference type="PROSITE" id="PS50885">
    <property type="entry name" value="HAMP"/>
    <property type="match status" value="1"/>
</dbReference>
<evidence type="ECO:0000256" key="3">
    <source>
        <dbReference type="ARBA" id="ARBA00022777"/>
    </source>
</evidence>
<evidence type="ECO:0000256" key="1">
    <source>
        <dbReference type="ARBA" id="ARBA00004236"/>
    </source>
</evidence>
<evidence type="ECO:0000256" key="6">
    <source>
        <dbReference type="SAM" id="MobiDB-lite"/>
    </source>
</evidence>
<dbReference type="GO" id="GO:0016301">
    <property type="term" value="F:kinase activity"/>
    <property type="evidence" value="ECO:0007669"/>
    <property type="project" value="UniProtKB-KW"/>
</dbReference>
<keyword evidence="3 9" id="KW-0418">Kinase</keyword>
<evidence type="ECO:0000313" key="10">
    <source>
        <dbReference type="Proteomes" id="UP000743001"/>
    </source>
</evidence>
<dbReference type="Proteomes" id="UP000743001">
    <property type="component" value="Unassembled WGS sequence"/>
</dbReference>
<dbReference type="Pfam" id="PF00672">
    <property type="entry name" value="HAMP"/>
    <property type="match status" value="1"/>
</dbReference>
<feature type="transmembrane region" description="Helical" evidence="7">
    <location>
        <begin position="24"/>
        <end position="47"/>
    </location>
</feature>
<evidence type="ECO:0000256" key="5">
    <source>
        <dbReference type="SAM" id="Coils"/>
    </source>
</evidence>
<dbReference type="Pfam" id="PF06580">
    <property type="entry name" value="His_kinase"/>
    <property type="match status" value="1"/>
</dbReference>
<evidence type="ECO:0000256" key="7">
    <source>
        <dbReference type="SAM" id="Phobius"/>
    </source>
</evidence>
<feature type="coiled-coil region" evidence="5">
    <location>
        <begin position="49"/>
        <end position="76"/>
    </location>
</feature>
<gene>
    <name evidence="9" type="ORF">KQJ23_02900</name>
</gene>
<dbReference type="PANTHER" id="PTHR34220">
    <property type="entry name" value="SENSOR HISTIDINE KINASE YPDA"/>
    <property type="match status" value="1"/>
</dbReference>
<keyword evidence="5" id="KW-0175">Coiled coil</keyword>
<keyword evidence="3 9" id="KW-0808">Transferase</keyword>
<evidence type="ECO:0000256" key="4">
    <source>
        <dbReference type="ARBA" id="ARBA00023136"/>
    </source>
</evidence>
<evidence type="ECO:0000256" key="2">
    <source>
        <dbReference type="ARBA" id="ARBA00022475"/>
    </source>
</evidence>
<dbReference type="InterPro" id="IPR010559">
    <property type="entry name" value="Sig_transdc_His_kin_internal"/>
</dbReference>
<reference evidence="9 10" key="1">
    <citation type="submission" date="2021-06" db="EMBL/GenBank/DDBJ databases">
        <authorList>
            <person name="Sun Q."/>
            <person name="Li D."/>
        </authorList>
    </citation>
    <scope>NUCLEOTIDE SEQUENCE [LARGE SCALE GENOMIC DNA]</scope>
    <source>
        <strain evidence="9 10">MSJ-6</strain>
    </source>
</reference>
<feature type="domain" description="HAMP" evidence="8">
    <location>
        <begin position="345"/>
        <end position="397"/>
    </location>
</feature>
<dbReference type="InterPro" id="IPR050640">
    <property type="entry name" value="Bact_2-comp_sensor_kinase"/>
</dbReference>
<keyword evidence="4 7" id="KW-0472">Membrane</keyword>
<proteinExistence type="predicted"/>
<feature type="transmembrane region" description="Helical" evidence="7">
    <location>
        <begin position="324"/>
        <end position="348"/>
    </location>
</feature>
<dbReference type="CDD" id="cd06225">
    <property type="entry name" value="HAMP"/>
    <property type="match status" value="1"/>
</dbReference>
<comment type="subcellular location">
    <subcellularLocation>
        <location evidence="1">Cell membrane</location>
    </subcellularLocation>
</comment>